<accession>A0A8J7YBM3</accession>
<name>A0A8J7YBM3_9EURY</name>
<organism evidence="1 2">
    <name type="scientific">Haloarcula limicola</name>
    <dbReference type="NCBI Taxonomy" id="1429915"/>
    <lineage>
        <taxon>Archaea</taxon>
        <taxon>Methanobacteriati</taxon>
        <taxon>Methanobacteriota</taxon>
        <taxon>Stenosarchaea group</taxon>
        <taxon>Halobacteria</taxon>
        <taxon>Halobacteriales</taxon>
        <taxon>Haloarculaceae</taxon>
        <taxon>Haloarcula</taxon>
    </lineage>
</organism>
<proteinExistence type="predicted"/>
<dbReference type="OrthoDB" id="231816at2157"/>
<evidence type="ECO:0000313" key="2">
    <source>
        <dbReference type="Proteomes" id="UP000766550"/>
    </source>
</evidence>
<protein>
    <submittedName>
        <fullName evidence="1">Uncharacterized protein</fullName>
    </submittedName>
</protein>
<dbReference type="EMBL" id="JAHQXF010000001">
    <property type="protein sequence ID" value="MBV0923528.1"/>
    <property type="molecule type" value="Genomic_DNA"/>
</dbReference>
<dbReference type="Proteomes" id="UP000766550">
    <property type="component" value="Unassembled WGS sequence"/>
</dbReference>
<dbReference type="AlphaFoldDB" id="A0A8J7YBM3"/>
<sequence length="57" mass="6388">MSPTPADTARAEELTSRAYRITVDEGRESFDALSIESPEREGAWLISDTVRSLESMR</sequence>
<reference evidence="1 2" key="1">
    <citation type="submission" date="2021-06" db="EMBL/GenBank/DDBJ databases">
        <title>New haloarchaea isolates fom saline soil.</title>
        <authorList>
            <person name="Duran-Viseras A."/>
            <person name="Sanchez-Porro C.S."/>
            <person name="Ventosa A."/>
        </authorList>
    </citation>
    <scope>NUCLEOTIDE SEQUENCE [LARGE SCALE GENOMIC DNA]</scope>
    <source>
        <strain evidence="1 2">JCM 183640</strain>
    </source>
</reference>
<evidence type="ECO:0000313" key="1">
    <source>
        <dbReference type="EMBL" id="MBV0923528.1"/>
    </source>
</evidence>
<comment type="caution">
    <text evidence="1">The sequence shown here is derived from an EMBL/GenBank/DDBJ whole genome shotgun (WGS) entry which is preliminary data.</text>
</comment>
<keyword evidence="2" id="KW-1185">Reference proteome</keyword>
<dbReference type="RefSeq" id="WP_164509618.1">
    <property type="nucleotide sequence ID" value="NZ_JAHQXF010000001.1"/>
</dbReference>
<gene>
    <name evidence="1" type="ORF">KTS45_04880</name>
</gene>